<accession>A0A067SWS5</accession>
<protein>
    <submittedName>
        <fullName evidence="2">Uncharacterized protein</fullName>
    </submittedName>
</protein>
<keyword evidence="1" id="KW-1133">Transmembrane helix</keyword>
<dbReference type="EMBL" id="KL142390">
    <property type="protein sequence ID" value="KDR72144.1"/>
    <property type="molecule type" value="Genomic_DNA"/>
</dbReference>
<evidence type="ECO:0000313" key="2">
    <source>
        <dbReference type="EMBL" id="KDR72144.1"/>
    </source>
</evidence>
<organism evidence="2 3">
    <name type="scientific">Galerina marginata (strain CBS 339.88)</name>
    <dbReference type="NCBI Taxonomy" id="685588"/>
    <lineage>
        <taxon>Eukaryota</taxon>
        <taxon>Fungi</taxon>
        <taxon>Dikarya</taxon>
        <taxon>Basidiomycota</taxon>
        <taxon>Agaricomycotina</taxon>
        <taxon>Agaricomycetes</taxon>
        <taxon>Agaricomycetidae</taxon>
        <taxon>Agaricales</taxon>
        <taxon>Agaricineae</taxon>
        <taxon>Strophariaceae</taxon>
        <taxon>Galerina</taxon>
    </lineage>
</organism>
<feature type="transmembrane region" description="Helical" evidence="1">
    <location>
        <begin position="6"/>
        <end position="31"/>
    </location>
</feature>
<proteinExistence type="predicted"/>
<reference evidence="3" key="1">
    <citation type="journal article" date="2014" name="Proc. Natl. Acad. Sci. U.S.A.">
        <title>Extensive sampling of basidiomycete genomes demonstrates inadequacy of the white-rot/brown-rot paradigm for wood decay fungi.</title>
        <authorList>
            <person name="Riley R."/>
            <person name="Salamov A.A."/>
            <person name="Brown D.W."/>
            <person name="Nagy L.G."/>
            <person name="Floudas D."/>
            <person name="Held B.W."/>
            <person name="Levasseur A."/>
            <person name="Lombard V."/>
            <person name="Morin E."/>
            <person name="Otillar R."/>
            <person name="Lindquist E.A."/>
            <person name="Sun H."/>
            <person name="LaButti K.M."/>
            <person name="Schmutz J."/>
            <person name="Jabbour D."/>
            <person name="Luo H."/>
            <person name="Baker S.E."/>
            <person name="Pisabarro A.G."/>
            <person name="Walton J.D."/>
            <person name="Blanchette R.A."/>
            <person name="Henrissat B."/>
            <person name="Martin F."/>
            <person name="Cullen D."/>
            <person name="Hibbett D.S."/>
            <person name="Grigoriev I.V."/>
        </authorList>
    </citation>
    <scope>NUCLEOTIDE SEQUENCE [LARGE SCALE GENOMIC DNA]</scope>
    <source>
        <strain evidence="3">CBS 339.88</strain>
    </source>
</reference>
<name>A0A067SWS5_GALM3</name>
<evidence type="ECO:0000313" key="3">
    <source>
        <dbReference type="Proteomes" id="UP000027222"/>
    </source>
</evidence>
<dbReference type="HOGENOM" id="CLU_3037912_0_0_1"/>
<feature type="non-terminal residue" evidence="2">
    <location>
        <position position="55"/>
    </location>
</feature>
<dbReference type="Proteomes" id="UP000027222">
    <property type="component" value="Unassembled WGS sequence"/>
</dbReference>
<dbReference type="AlphaFoldDB" id="A0A067SWS5"/>
<gene>
    <name evidence="2" type="ORF">GALMADRAFT_253371</name>
</gene>
<keyword evidence="1" id="KW-0812">Transmembrane</keyword>
<keyword evidence="3" id="KW-1185">Reference proteome</keyword>
<sequence>MDISCLIATTCVTGIIGLRAVIVGFVPRVIYSINWFKFGRNYSPDSNFHLRVNPG</sequence>
<keyword evidence="1" id="KW-0472">Membrane</keyword>
<evidence type="ECO:0000256" key="1">
    <source>
        <dbReference type="SAM" id="Phobius"/>
    </source>
</evidence>